<feature type="domain" description="Alkyl sulfatase C-terminal" evidence="6">
    <location>
        <begin position="85"/>
        <end position="195"/>
    </location>
</feature>
<feature type="region of interest" description="Disordered" evidence="4">
    <location>
        <begin position="193"/>
        <end position="237"/>
    </location>
</feature>
<evidence type="ECO:0000256" key="4">
    <source>
        <dbReference type="SAM" id="MobiDB-lite"/>
    </source>
</evidence>
<sequence>MGGAAQVIERTRGDFERGEYRWVAQVMNQVVFAQPENGEARELAADALGQMGYQAGSATWRNAYILGAQELRHGIKRGARTAVTRPGLMPALSTDVVFDYMAARLNSSKTAGQSWRIAWHFEDLGEHFAMTLENATLTHLPGRTAGRPDVAVTTSRTTLDGVMTGTSSMGDAITKGEATATGTLPSLRSFSRCRTTSSPCLTSSNREDPHDAGTPHAGSPCPRDRRIPEFSAAVQTR</sequence>
<evidence type="ECO:0000313" key="8">
    <source>
        <dbReference type="Proteomes" id="UP001526430"/>
    </source>
</evidence>
<keyword evidence="8" id="KW-1185">Reference proteome</keyword>
<keyword evidence="3" id="KW-0862">Zinc</keyword>
<feature type="domain" description="Alkyl sulfatase dimerisation" evidence="5">
    <location>
        <begin position="1"/>
        <end position="74"/>
    </location>
</feature>
<dbReference type="InterPro" id="IPR038536">
    <property type="entry name" value="Alkyl/aryl-sulf_dimr_sf"/>
</dbReference>
<keyword evidence="1" id="KW-0479">Metal-binding</keyword>
<gene>
    <name evidence="7" type="ORF">OF850_18230</name>
</gene>
<proteinExistence type="predicted"/>
<evidence type="ECO:0000259" key="5">
    <source>
        <dbReference type="Pfam" id="PF14863"/>
    </source>
</evidence>
<evidence type="ECO:0000256" key="1">
    <source>
        <dbReference type="ARBA" id="ARBA00022723"/>
    </source>
</evidence>
<dbReference type="PANTHER" id="PTHR43223">
    <property type="entry name" value="ALKYL/ARYL-SULFATASE"/>
    <property type="match status" value="1"/>
</dbReference>
<accession>A0ABT3NZH5</accession>
<dbReference type="InterPro" id="IPR029228">
    <property type="entry name" value="Alkyl_sulf_dimr"/>
</dbReference>
<reference evidence="7 8" key="1">
    <citation type="submission" date="2022-10" db="EMBL/GenBank/DDBJ databases">
        <title>Roseococcus glaciei nov., sp. nov., isolated from glacier.</title>
        <authorList>
            <person name="Liu Q."/>
            <person name="Xin Y.-H."/>
        </authorList>
    </citation>
    <scope>NUCLEOTIDE SEQUENCE [LARGE SCALE GENOMIC DNA]</scope>
    <source>
        <strain evidence="7 8">MDT2-1-1</strain>
    </source>
</reference>
<dbReference type="InterPro" id="IPR029229">
    <property type="entry name" value="Alkyl_sulf_C"/>
</dbReference>
<feature type="compositionally biased region" description="Polar residues" evidence="4">
    <location>
        <begin position="193"/>
        <end position="204"/>
    </location>
</feature>
<dbReference type="Pfam" id="PF14863">
    <property type="entry name" value="Alkyl_sulf_dimr"/>
    <property type="match status" value="1"/>
</dbReference>
<dbReference type="InterPro" id="IPR036527">
    <property type="entry name" value="SCP2_sterol-bd_dom_sf"/>
</dbReference>
<organism evidence="7 8">
    <name type="scientific">Sabulicella glaciei</name>
    <dbReference type="NCBI Taxonomy" id="2984948"/>
    <lineage>
        <taxon>Bacteria</taxon>
        <taxon>Pseudomonadati</taxon>
        <taxon>Pseudomonadota</taxon>
        <taxon>Alphaproteobacteria</taxon>
        <taxon>Acetobacterales</taxon>
        <taxon>Acetobacteraceae</taxon>
        <taxon>Sabulicella</taxon>
    </lineage>
</organism>
<dbReference type="InterPro" id="IPR036866">
    <property type="entry name" value="RibonucZ/Hydroxyglut_hydro"/>
</dbReference>
<name>A0ABT3NZH5_9PROT</name>
<dbReference type="SUPFAM" id="SSF56281">
    <property type="entry name" value="Metallo-hydrolase/oxidoreductase"/>
    <property type="match status" value="1"/>
</dbReference>
<dbReference type="InterPro" id="IPR052195">
    <property type="entry name" value="Bact_Alkyl/Aryl-Sulfatase"/>
</dbReference>
<dbReference type="Gene3D" id="1.25.40.880">
    <property type="entry name" value="Alkyl sulfatase, dimerisation domain"/>
    <property type="match status" value="1"/>
</dbReference>
<keyword evidence="2" id="KW-0378">Hydrolase</keyword>
<dbReference type="SUPFAM" id="SSF55718">
    <property type="entry name" value="SCP-like"/>
    <property type="match status" value="1"/>
</dbReference>
<dbReference type="Pfam" id="PF14864">
    <property type="entry name" value="Alkyl_sulf_C"/>
    <property type="match status" value="1"/>
</dbReference>
<dbReference type="Proteomes" id="UP001526430">
    <property type="component" value="Unassembled WGS sequence"/>
</dbReference>
<evidence type="ECO:0000313" key="7">
    <source>
        <dbReference type="EMBL" id="MCW8087567.1"/>
    </source>
</evidence>
<dbReference type="RefSeq" id="WP_301591822.1">
    <property type="nucleotide sequence ID" value="NZ_JAPFQI010000018.1"/>
</dbReference>
<dbReference type="EMBL" id="JAPFQI010000018">
    <property type="protein sequence ID" value="MCW8087567.1"/>
    <property type="molecule type" value="Genomic_DNA"/>
</dbReference>
<dbReference type="PANTHER" id="PTHR43223:SF1">
    <property type="entry name" value="ALKYL_ARYL-SULFATASE BDS1"/>
    <property type="match status" value="1"/>
</dbReference>
<evidence type="ECO:0000256" key="3">
    <source>
        <dbReference type="ARBA" id="ARBA00022833"/>
    </source>
</evidence>
<evidence type="ECO:0008006" key="9">
    <source>
        <dbReference type="Google" id="ProtNLM"/>
    </source>
</evidence>
<evidence type="ECO:0000259" key="6">
    <source>
        <dbReference type="Pfam" id="PF14864"/>
    </source>
</evidence>
<evidence type="ECO:0000256" key="2">
    <source>
        <dbReference type="ARBA" id="ARBA00022801"/>
    </source>
</evidence>
<dbReference type="Gene3D" id="3.30.1050.10">
    <property type="entry name" value="SCP2 sterol-binding domain"/>
    <property type="match status" value="1"/>
</dbReference>
<protein>
    <recommendedName>
        <fullName evidence="9">Alkyl sulfatase dimerisation domain-containing protein</fullName>
    </recommendedName>
</protein>
<comment type="caution">
    <text evidence="7">The sequence shown here is derived from an EMBL/GenBank/DDBJ whole genome shotgun (WGS) entry which is preliminary data.</text>
</comment>